<organism evidence="2 3">
    <name type="scientific">Candidatus Thiodubiliella endoseptemdiera</name>
    <dbReference type="NCBI Taxonomy" id="2738886"/>
    <lineage>
        <taxon>Bacteria</taxon>
        <taxon>Pseudomonadati</taxon>
        <taxon>Pseudomonadota</taxon>
        <taxon>Gammaproteobacteria</taxon>
        <taxon>Candidatus Pseudothioglobaceae</taxon>
        <taxon>Candidatus Thiodubiliella</taxon>
    </lineage>
</organism>
<feature type="transmembrane region" description="Helical" evidence="1">
    <location>
        <begin position="12"/>
        <end position="32"/>
    </location>
</feature>
<dbReference type="Proteomes" id="UP000568751">
    <property type="component" value="Unassembled WGS sequence"/>
</dbReference>
<reference evidence="2 3" key="1">
    <citation type="submission" date="2020-05" db="EMBL/GenBank/DDBJ databases">
        <title>Horizontal transmission and recombination maintain forever young bacterial symbiont genomes.</title>
        <authorList>
            <person name="Russell S.L."/>
            <person name="Pepper-Tunick E."/>
            <person name="Svedberg J."/>
            <person name="Byrne A."/>
            <person name="Ruelas Castillo J."/>
            <person name="Vollmers C."/>
            <person name="Beinart R.A."/>
            <person name="Corbett-Detig R."/>
        </authorList>
    </citation>
    <scope>NUCLEOTIDE SEQUENCE [LARGE SCALE GENOMIC DNA]</scope>
    <source>
        <strain evidence="2">455</strain>
    </source>
</reference>
<protein>
    <submittedName>
        <fullName evidence="2">Uncharacterized protein</fullName>
    </submittedName>
</protein>
<keyword evidence="1" id="KW-0472">Membrane</keyword>
<proteinExistence type="predicted"/>
<sequence>MSEESRIKEEIGWYKVAFAILMATCISLLAWLVENYAIAKPIILVLCWITIVVVIAIIVLINRKVFKKLDRLEEL</sequence>
<name>A0A853F4G7_9GAMM</name>
<keyword evidence="1" id="KW-1133">Transmembrane helix</keyword>
<dbReference type="EMBL" id="JACCHT010000002">
    <property type="protein sequence ID" value="NYT28542.1"/>
    <property type="molecule type" value="Genomic_DNA"/>
</dbReference>
<accession>A0A853F4G7</accession>
<feature type="transmembrane region" description="Helical" evidence="1">
    <location>
        <begin position="38"/>
        <end position="61"/>
    </location>
</feature>
<evidence type="ECO:0000313" key="3">
    <source>
        <dbReference type="Proteomes" id="UP000568751"/>
    </source>
</evidence>
<dbReference type="AlphaFoldDB" id="A0A853F4G7"/>
<gene>
    <name evidence="2" type="ORF">H0A76_12200</name>
</gene>
<evidence type="ECO:0000313" key="2">
    <source>
        <dbReference type="EMBL" id="NYT28542.1"/>
    </source>
</evidence>
<dbReference type="RefSeq" id="WP_369150356.1">
    <property type="nucleotide sequence ID" value="NZ_OZ156464.1"/>
</dbReference>
<evidence type="ECO:0000256" key="1">
    <source>
        <dbReference type="SAM" id="Phobius"/>
    </source>
</evidence>
<keyword evidence="1" id="KW-0812">Transmembrane</keyword>
<comment type="caution">
    <text evidence="2">The sequence shown here is derived from an EMBL/GenBank/DDBJ whole genome shotgun (WGS) entry which is preliminary data.</text>
</comment>